<dbReference type="InterPro" id="IPR050768">
    <property type="entry name" value="UPF0353/GerABKA_families"/>
</dbReference>
<dbReference type="PANTHER" id="PTHR22550:SF5">
    <property type="entry name" value="LEUCINE ZIPPER PROTEIN 4"/>
    <property type="match status" value="1"/>
</dbReference>
<feature type="transmembrane region" description="Helical" evidence="5">
    <location>
        <begin position="12"/>
        <end position="31"/>
    </location>
</feature>
<evidence type="ECO:0000313" key="7">
    <source>
        <dbReference type="EMBL" id="SDD11393.1"/>
    </source>
</evidence>
<dbReference type="OrthoDB" id="6206554at2"/>
<dbReference type="SUPFAM" id="SSF53300">
    <property type="entry name" value="vWA-like"/>
    <property type="match status" value="1"/>
</dbReference>
<keyword evidence="3 5" id="KW-1133">Transmembrane helix</keyword>
<dbReference type="InterPro" id="IPR002035">
    <property type="entry name" value="VWF_A"/>
</dbReference>
<dbReference type="Gene3D" id="3.40.50.410">
    <property type="entry name" value="von Willebrand factor, type A domain"/>
    <property type="match status" value="1"/>
</dbReference>
<evidence type="ECO:0000256" key="2">
    <source>
        <dbReference type="ARBA" id="ARBA00022692"/>
    </source>
</evidence>
<evidence type="ECO:0000256" key="4">
    <source>
        <dbReference type="ARBA" id="ARBA00023136"/>
    </source>
</evidence>
<dbReference type="PROSITE" id="PS50234">
    <property type="entry name" value="VWFA"/>
    <property type="match status" value="1"/>
</dbReference>
<dbReference type="STRING" id="686796.SAMN04488104_101551"/>
<sequence length="321" mass="35406">MVWAYPDINLIILLSGLFVVLYFIYISRYWLINRRLQVEKRRLFTKMVLRTLYFLLFLVALAGPSIGVSTKEVKEEGKDIFIAVDLSQSMNATDIGPSRLQRVKFELKNLIKSFPSDRIGLIIFSSEAFMQCPLTFDQNVLQLHIDGLNTGLVPSAGTDLNGPLRLALDRFINDESQEVKSKSIILISDGENFGDDLGDVSEGLSDAGVKVFSLGVGSEEGAPVPRGNGVIMDPATGQPAISKLEKRSLQQVASQTSGEYFEISDQVQELGNLLASLERLEGGVVGSRTVETSSNKYFYFLLAGLVLSLMDMVLPIKTIKL</sequence>
<keyword evidence="1" id="KW-1003">Cell membrane</keyword>
<dbReference type="Pfam" id="PF13519">
    <property type="entry name" value="VWA_2"/>
    <property type="match status" value="1"/>
</dbReference>
<keyword evidence="2 5" id="KW-0812">Transmembrane</keyword>
<evidence type="ECO:0000313" key="8">
    <source>
        <dbReference type="Proteomes" id="UP000199060"/>
    </source>
</evidence>
<evidence type="ECO:0000259" key="6">
    <source>
        <dbReference type="PROSITE" id="PS50234"/>
    </source>
</evidence>
<feature type="transmembrane region" description="Helical" evidence="5">
    <location>
        <begin position="52"/>
        <end position="70"/>
    </location>
</feature>
<protein>
    <submittedName>
        <fullName evidence="7">Ca-activated chloride channel family protein</fullName>
    </submittedName>
</protein>
<name>A0A1G6S3Y6_9BACT</name>
<evidence type="ECO:0000256" key="5">
    <source>
        <dbReference type="SAM" id="Phobius"/>
    </source>
</evidence>
<reference evidence="8" key="1">
    <citation type="submission" date="2016-10" db="EMBL/GenBank/DDBJ databases">
        <authorList>
            <person name="Varghese N."/>
            <person name="Submissions S."/>
        </authorList>
    </citation>
    <scope>NUCLEOTIDE SEQUENCE [LARGE SCALE GENOMIC DNA]</scope>
    <source>
        <strain evidence="8">DSM 23095</strain>
    </source>
</reference>
<evidence type="ECO:0000256" key="1">
    <source>
        <dbReference type="ARBA" id="ARBA00022475"/>
    </source>
</evidence>
<proteinExistence type="predicted"/>
<dbReference type="Proteomes" id="UP000199060">
    <property type="component" value="Unassembled WGS sequence"/>
</dbReference>
<dbReference type="SMART" id="SM00327">
    <property type="entry name" value="VWA"/>
    <property type="match status" value="1"/>
</dbReference>
<dbReference type="PANTHER" id="PTHR22550">
    <property type="entry name" value="SPORE GERMINATION PROTEIN"/>
    <property type="match status" value="1"/>
</dbReference>
<evidence type="ECO:0000256" key="3">
    <source>
        <dbReference type="ARBA" id="ARBA00022989"/>
    </source>
</evidence>
<keyword evidence="4 5" id="KW-0472">Membrane</keyword>
<accession>A0A1G6S3Y6</accession>
<dbReference type="EMBL" id="FNAC01000015">
    <property type="protein sequence ID" value="SDD11393.1"/>
    <property type="molecule type" value="Genomic_DNA"/>
</dbReference>
<organism evidence="7 8">
    <name type="scientific">Algoriphagus faecimaris</name>
    <dbReference type="NCBI Taxonomy" id="686796"/>
    <lineage>
        <taxon>Bacteria</taxon>
        <taxon>Pseudomonadati</taxon>
        <taxon>Bacteroidota</taxon>
        <taxon>Cytophagia</taxon>
        <taxon>Cytophagales</taxon>
        <taxon>Cyclobacteriaceae</taxon>
        <taxon>Algoriphagus</taxon>
    </lineage>
</organism>
<keyword evidence="8" id="KW-1185">Reference proteome</keyword>
<dbReference type="InterPro" id="IPR036465">
    <property type="entry name" value="vWFA_dom_sf"/>
</dbReference>
<dbReference type="AlphaFoldDB" id="A0A1G6S3Y6"/>
<feature type="domain" description="VWFA" evidence="6">
    <location>
        <begin position="79"/>
        <end position="277"/>
    </location>
</feature>
<dbReference type="RefSeq" id="WP_087939071.1">
    <property type="nucleotide sequence ID" value="NZ_FNAC01000015.1"/>
</dbReference>
<gene>
    <name evidence="7" type="ORF">SAMN04488104_101551</name>
</gene>